<organism evidence="2 3">
    <name type="scientific">Microbacterium saperdae</name>
    <dbReference type="NCBI Taxonomy" id="69368"/>
    <lineage>
        <taxon>Bacteria</taxon>
        <taxon>Bacillati</taxon>
        <taxon>Actinomycetota</taxon>
        <taxon>Actinomycetes</taxon>
        <taxon>Micrococcales</taxon>
        <taxon>Microbacteriaceae</taxon>
        <taxon>Microbacterium</taxon>
    </lineage>
</organism>
<evidence type="ECO:0000256" key="1">
    <source>
        <dbReference type="SAM" id="Phobius"/>
    </source>
</evidence>
<dbReference type="EMBL" id="VFOX01000001">
    <property type="protein sequence ID" value="TQL84544.1"/>
    <property type="molecule type" value="Genomic_DNA"/>
</dbReference>
<keyword evidence="1" id="KW-1133">Transmembrane helix</keyword>
<reference evidence="2 3" key="1">
    <citation type="submission" date="2019-06" db="EMBL/GenBank/DDBJ databases">
        <title>Sequencing the genomes of 1000 actinobacteria strains.</title>
        <authorList>
            <person name="Klenk H.-P."/>
        </authorList>
    </citation>
    <scope>NUCLEOTIDE SEQUENCE [LARGE SCALE GENOMIC DNA]</scope>
    <source>
        <strain evidence="2 3">DSM 20169</strain>
    </source>
</reference>
<feature type="transmembrane region" description="Helical" evidence="1">
    <location>
        <begin position="49"/>
        <end position="70"/>
    </location>
</feature>
<evidence type="ECO:0000313" key="2">
    <source>
        <dbReference type="EMBL" id="TQL84544.1"/>
    </source>
</evidence>
<name>A0A543BIB7_9MICO</name>
<dbReference type="Proteomes" id="UP000317209">
    <property type="component" value="Unassembled WGS sequence"/>
</dbReference>
<keyword evidence="1" id="KW-0812">Transmembrane</keyword>
<keyword evidence="3" id="KW-1185">Reference proteome</keyword>
<sequence>MTFPLALADDTDVDATGRFGGVQIHVEILPLRTPPPVEGLAGTGADLPLLLIAAGIALLVVGAIVLGRWVRRRSAA</sequence>
<comment type="caution">
    <text evidence="2">The sequence shown here is derived from an EMBL/GenBank/DDBJ whole genome shotgun (WGS) entry which is preliminary data.</text>
</comment>
<dbReference type="RefSeq" id="WP_141870593.1">
    <property type="nucleotide sequence ID" value="NZ_VFOX01000001.1"/>
</dbReference>
<gene>
    <name evidence="2" type="ORF">FB560_0131</name>
</gene>
<accession>A0A543BIB7</accession>
<protein>
    <submittedName>
        <fullName evidence="2">Uncharacterized protein</fullName>
    </submittedName>
</protein>
<evidence type="ECO:0000313" key="3">
    <source>
        <dbReference type="Proteomes" id="UP000317209"/>
    </source>
</evidence>
<keyword evidence="1" id="KW-0472">Membrane</keyword>
<dbReference type="AlphaFoldDB" id="A0A543BIB7"/>
<proteinExistence type="predicted"/>